<dbReference type="GO" id="GO:0006508">
    <property type="term" value="P:proteolysis"/>
    <property type="evidence" value="ECO:0007669"/>
    <property type="project" value="UniProtKB-KW"/>
</dbReference>
<dbReference type="InterPro" id="IPR011049">
    <property type="entry name" value="Serralysin-like_metalloprot_C"/>
</dbReference>
<evidence type="ECO:0000256" key="5">
    <source>
        <dbReference type="ARBA" id="ARBA00022833"/>
    </source>
</evidence>
<proteinExistence type="inferred from homology"/>
<evidence type="ECO:0000313" key="9">
    <source>
        <dbReference type="Proteomes" id="UP000661507"/>
    </source>
</evidence>
<dbReference type="InterPro" id="IPR034033">
    <property type="entry name" value="Serralysin-like"/>
</dbReference>
<keyword evidence="4" id="KW-0378">Hydrolase</keyword>
<dbReference type="Pfam" id="PF00353">
    <property type="entry name" value="HemolysinCabind"/>
    <property type="match status" value="1"/>
</dbReference>
<comment type="similarity">
    <text evidence="1">Belongs to the peptidase M10B family.</text>
</comment>
<feature type="compositionally biased region" description="Acidic residues" evidence="6">
    <location>
        <begin position="74"/>
        <end position="84"/>
    </location>
</feature>
<accession>A0A917KCS1</accession>
<dbReference type="Gene3D" id="2.150.10.10">
    <property type="entry name" value="Serralysin-like metalloprotease, C-terminal"/>
    <property type="match status" value="1"/>
</dbReference>
<evidence type="ECO:0000256" key="2">
    <source>
        <dbReference type="ARBA" id="ARBA00022670"/>
    </source>
</evidence>
<dbReference type="GO" id="GO:0005509">
    <property type="term" value="F:calcium ion binding"/>
    <property type="evidence" value="ECO:0007669"/>
    <property type="project" value="InterPro"/>
</dbReference>
<evidence type="ECO:0000256" key="1">
    <source>
        <dbReference type="ARBA" id="ARBA00009490"/>
    </source>
</evidence>
<organism evidence="8 9">
    <name type="scientific">Neoroseomonas lacus</name>
    <dbReference type="NCBI Taxonomy" id="287609"/>
    <lineage>
        <taxon>Bacteria</taxon>
        <taxon>Pseudomonadati</taxon>
        <taxon>Pseudomonadota</taxon>
        <taxon>Alphaproteobacteria</taxon>
        <taxon>Acetobacterales</taxon>
        <taxon>Acetobacteraceae</taxon>
        <taxon>Neoroseomonas</taxon>
    </lineage>
</organism>
<dbReference type="CDD" id="cd04277">
    <property type="entry name" value="ZnMc_serralysin_like"/>
    <property type="match status" value="1"/>
</dbReference>
<dbReference type="RefSeq" id="WP_188966411.1">
    <property type="nucleotide sequence ID" value="NZ_BMKW01000003.1"/>
</dbReference>
<dbReference type="PRINTS" id="PR00313">
    <property type="entry name" value="CABNDNGRPT"/>
</dbReference>
<dbReference type="Pfam" id="PF13448">
    <property type="entry name" value="DUF4114"/>
    <property type="match status" value="1"/>
</dbReference>
<keyword evidence="5" id="KW-0862">Zinc</keyword>
<dbReference type="Proteomes" id="UP000661507">
    <property type="component" value="Unassembled WGS sequence"/>
</dbReference>
<evidence type="ECO:0000313" key="8">
    <source>
        <dbReference type="EMBL" id="GGJ09421.1"/>
    </source>
</evidence>
<keyword evidence="9" id="KW-1185">Reference proteome</keyword>
<evidence type="ECO:0000256" key="6">
    <source>
        <dbReference type="SAM" id="MobiDB-lite"/>
    </source>
</evidence>
<keyword evidence="2" id="KW-0645">Protease</keyword>
<gene>
    <name evidence="8" type="ORF">GCM10011320_15570</name>
</gene>
<protein>
    <recommendedName>
        <fullName evidence="7">Peptidase metallopeptidase domain-containing protein</fullName>
    </recommendedName>
</protein>
<sequence>MSGAFYTGAKGGLHGGSFDSSSLDANTRAVMMDERWTTSFGGSEAASVITYAFPTLVTDYTGAPSGYPTSDPGEPGDDDDDENPLDTFAPATELQKAAAVAAMGLVASYTQLTFVEAASPSAADATFRFAAYGQSGSESRFPPNDNLNYAESDSRSAGDTWLGGNGTPPTAAFFGTDHFNTVMHEMGHAFGLKHGHDDGFGRTLSADRNDNEFSVMTYASYLGADAAGGASEAWVGSAPQSYMMYDIAALQAYYGANFGKVGTEAVYSWDAVTGQQYINGVAAAFTGASETGKILSTVWTQGASATYDLSNFNEDQLADLRPGQWLRFSSGQIADLNDQAPEGTAAYQAQGNIYNALLYRGDARSLVGNLITGSGNDQLIGNDADNGLTSGAGNDTIDGGLGDDTISAGSGADRITFGAGRNLLRDQLGDLDGDAVLDFASGNAVQILGTQAARSAFSVFNDGASATFALQDSSFTLHGAFTDGDFIAAARGSGEDGFTHLAFIPYLLDLAEHVTVEAAAINGIADSILLTGDGMVSFNVTLEAATTSYRNMVGSYRIAADGSIADVSLLFDDVLSESAAGGSMALGTPGAGEGIGFFLVQNGAAFYESLPDDLSFRAADGDTPWVLHSASLGDLTGAAVFHSLANYNPGGSVQVLSGLQSGDEDLWIGFEDLIGAISDNDFQDVVLRIHETETLLG</sequence>
<dbReference type="GO" id="GO:0008270">
    <property type="term" value="F:zinc ion binding"/>
    <property type="evidence" value="ECO:0007669"/>
    <property type="project" value="InterPro"/>
</dbReference>
<evidence type="ECO:0000256" key="4">
    <source>
        <dbReference type="ARBA" id="ARBA00022801"/>
    </source>
</evidence>
<evidence type="ECO:0000256" key="3">
    <source>
        <dbReference type="ARBA" id="ARBA00022723"/>
    </source>
</evidence>
<feature type="region of interest" description="Disordered" evidence="6">
    <location>
        <begin position="62"/>
        <end position="87"/>
    </location>
</feature>
<reference evidence="8" key="2">
    <citation type="submission" date="2020-09" db="EMBL/GenBank/DDBJ databases">
        <authorList>
            <person name="Sun Q."/>
            <person name="Zhou Y."/>
        </authorList>
    </citation>
    <scope>NUCLEOTIDE SEQUENCE</scope>
    <source>
        <strain evidence="8">CGMCC 1.3617</strain>
    </source>
</reference>
<dbReference type="GO" id="GO:0031012">
    <property type="term" value="C:extracellular matrix"/>
    <property type="evidence" value="ECO:0007669"/>
    <property type="project" value="InterPro"/>
</dbReference>
<reference evidence="8" key="1">
    <citation type="journal article" date="2014" name="Int. J. Syst. Evol. Microbiol.">
        <title>Complete genome sequence of Corynebacterium casei LMG S-19264T (=DSM 44701T), isolated from a smear-ripened cheese.</title>
        <authorList>
            <consortium name="US DOE Joint Genome Institute (JGI-PGF)"/>
            <person name="Walter F."/>
            <person name="Albersmeier A."/>
            <person name="Kalinowski J."/>
            <person name="Ruckert C."/>
        </authorList>
    </citation>
    <scope>NUCLEOTIDE SEQUENCE</scope>
    <source>
        <strain evidence="8">CGMCC 1.3617</strain>
    </source>
</reference>
<name>A0A917KCS1_9PROT</name>
<dbReference type="AlphaFoldDB" id="A0A917KCS1"/>
<dbReference type="SMART" id="SM00235">
    <property type="entry name" value="ZnMc"/>
    <property type="match status" value="1"/>
</dbReference>
<dbReference type="Pfam" id="PF00413">
    <property type="entry name" value="Peptidase_M10"/>
    <property type="match status" value="1"/>
</dbReference>
<dbReference type="Gene3D" id="3.40.390.10">
    <property type="entry name" value="Collagenase (Catalytic Domain)"/>
    <property type="match status" value="1"/>
</dbReference>
<feature type="domain" description="Peptidase metallopeptidase" evidence="7">
    <location>
        <begin position="42"/>
        <end position="230"/>
    </location>
</feature>
<comment type="caution">
    <text evidence="8">The sequence shown here is derived from an EMBL/GenBank/DDBJ whole genome shotgun (WGS) entry which is preliminary data.</text>
</comment>
<keyword evidence="3" id="KW-0479">Metal-binding</keyword>
<dbReference type="InterPro" id="IPR024079">
    <property type="entry name" value="MetalloPept_cat_dom_sf"/>
</dbReference>
<dbReference type="InterPro" id="IPR006026">
    <property type="entry name" value="Peptidase_Metallo"/>
</dbReference>
<dbReference type="EMBL" id="BMKW01000003">
    <property type="protein sequence ID" value="GGJ09421.1"/>
    <property type="molecule type" value="Genomic_DNA"/>
</dbReference>
<dbReference type="InterPro" id="IPR001818">
    <property type="entry name" value="Pept_M10_metallopeptidase"/>
</dbReference>
<dbReference type="GO" id="GO:0004222">
    <property type="term" value="F:metalloendopeptidase activity"/>
    <property type="evidence" value="ECO:0007669"/>
    <property type="project" value="InterPro"/>
</dbReference>
<dbReference type="InterPro" id="IPR001343">
    <property type="entry name" value="Hemolysn_Ca-bd"/>
</dbReference>
<dbReference type="SUPFAM" id="SSF51120">
    <property type="entry name" value="beta-Roll"/>
    <property type="match status" value="1"/>
</dbReference>
<dbReference type="InterPro" id="IPR025193">
    <property type="entry name" value="DUF4114"/>
</dbReference>
<dbReference type="SUPFAM" id="SSF55486">
    <property type="entry name" value="Metalloproteases ('zincins'), catalytic domain"/>
    <property type="match status" value="1"/>
</dbReference>
<evidence type="ECO:0000259" key="7">
    <source>
        <dbReference type="SMART" id="SM00235"/>
    </source>
</evidence>